<gene>
    <name evidence="2" type="ORF">GBAR_LOCUS18458</name>
</gene>
<keyword evidence="3" id="KW-1185">Reference proteome</keyword>
<accession>A0AA35WZQ5</accession>
<evidence type="ECO:0000313" key="3">
    <source>
        <dbReference type="Proteomes" id="UP001174909"/>
    </source>
</evidence>
<dbReference type="PANTHER" id="PTHR16146:SF46">
    <property type="entry name" value="INTELECTIN-1A-RELATED"/>
    <property type="match status" value="1"/>
</dbReference>
<dbReference type="NCBIfam" id="NF040941">
    <property type="entry name" value="GGGWT_bact"/>
    <property type="match status" value="1"/>
</dbReference>
<name>A0AA35WZQ5_GEOBA</name>
<dbReference type="GO" id="GO:0070492">
    <property type="term" value="F:oligosaccharide binding"/>
    <property type="evidence" value="ECO:0007669"/>
    <property type="project" value="TreeGrafter"/>
</dbReference>
<feature type="non-terminal residue" evidence="2">
    <location>
        <position position="84"/>
    </location>
</feature>
<evidence type="ECO:0000313" key="2">
    <source>
        <dbReference type="EMBL" id="CAI8032695.1"/>
    </source>
</evidence>
<sequence>GYTATHPASSCKEILQLAPQSPSGLYWISGTDNKPCQMHCDMERSCKGVAGGWMRVASIDMNDTSSTCPSGLRTLTSPRRLCAK</sequence>
<organism evidence="2 3">
    <name type="scientific">Geodia barretti</name>
    <name type="common">Barrett's horny sponge</name>
    <dbReference type="NCBI Taxonomy" id="519541"/>
    <lineage>
        <taxon>Eukaryota</taxon>
        <taxon>Metazoa</taxon>
        <taxon>Porifera</taxon>
        <taxon>Demospongiae</taxon>
        <taxon>Heteroscleromorpha</taxon>
        <taxon>Tetractinellida</taxon>
        <taxon>Astrophorina</taxon>
        <taxon>Geodiidae</taxon>
        <taxon>Geodia</taxon>
    </lineage>
</organism>
<dbReference type="EMBL" id="CASHTH010002618">
    <property type="protein sequence ID" value="CAI8032695.1"/>
    <property type="molecule type" value="Genomic_DNA"/>
</dbReference>
<reference evidence="2" key="1">
    <citation type="submission" date="2023-03" db="EMBL/GenBank/DDBJ databases">
        <authorList>
            <person name="Steffen K."/>
            <person name="Cardenas P."/>
        </authorList>
    </citation>
    <scope>NUCLEOTIDE SEQUENCE</scope>
</reference>
<dbReference type="PANTHER" id="PTHR16146">
    <property type="entry name" value="INTELECTIN"/>
    <property type="match status" value="1"/>
</dbReference>
<proteinExistence type="predicted"/>
<feature type="non-terminal residue" evidence="2">
    <location>
        <position position="1"/>
    </location>
</feature>
<dbReference type="Proteomes" id="UP001174909">
    <property type="component" value="Unassembled WGS sequence"/>
</dbReference>
<keyword evidence="1" id="KW-1015">Disulfide bond</keyword>
<dbReference type="SUPFAM" id="SSF56496">
    <property type="entry name" value="Fibrinogen C-terminal domain-like"/>
    <property type="match status" value="1"/>
</dbReference>
<evidence type="ECO:0000256" key="1">
    <source>
        <dbReference type="ARBA" id="ARBA00023157"/>
    </source>
</evidence>
<protein>
    <submittedName>
        <fullName evidence="2">Uncharacterized protein</fullName>
    </submittedName>
</protein>
<dbReference type="GO" id="GO:0005615">
    <property type="term" value="C:extracellular space"/>
    <property type="evidence" value="ECO:0007669"/>
    <property type="project" value="TreeGrafter"/>
</dbReference>
<dbReference type="InterPro" id="IPR036056">
    <property type="entry name" value="Fibrinogen-like_C"/>
</dbReference>
<comment type="caution">
    <text evidence="2">The sequence shown here is derived from an EMBL/GenBank/DDBJ whole genome shotgun (WGS) entry which is preliminary data.</text>
</comment>
<dbReference type="AlphaFoldDB" id="A0AA35WZQ5"/>
<dbReference type="Gene3D" id="2.60.120.1000">
    <property type="match status" value="1"/>
</dbReference>